<evidence type="ECO:0000256" key="5">
    <source>
        <dbReference type="ARBA" id="ARBA00022679"/>
    </source>
</evidence>
<keyword evidence="5" id="KW-0808">Transferase</keyword>
<keyword evidence="4" id="KW-0762">Sugar transport</keyword>
<feature type="modified residue" description="Phosphohistidine; by EIIA" evidence="9">
    <location>
        <position position="17"/>
    </location>
</feature>
<name>A0AA92R557_9VIBR</name>
<keyword evidence="12" id="KW-0614">Plasmid</keyword>
<keyword evidence="6" id="KW-0598">Phosphotransferase system</keyword>
<sequence>MMSANIVWCRIDERLLHGQVKITWMPASGANTCIVCNDDVAEGPTAEFSQAAMSASAGGEFKTSFYSVDKLCAIIGKAKPEQKIFIVCSNPTDVARLIEGGVPIKAVNVGNMHFHEGKRQISKTVSVDDKDIAAFERIAACNVVSTIQNTPDQDPVEVLALATASA</sequence>
<protein>
    <submittedName>
        <fullName evidence="12">PTS system mannose/fructose/N-acetylgalactosamine-transporter subunit IIB</fullName>
    </submittedName>
</protein>
<evidence type="ECO:0000256" key="4">
    <source>
        <dbReference type="ARBA" id="ARBA00022597"/>
    </source>
</evidence>
<evidence type="ECO:0000313" key="13">
    <source>
        <dbReference type="Proteomes" id="UP000596337"/>
    </source>
</evidence>
<evidence type="ECO:0000256" key="2">
    <source>
        <dbReference type="ARBA" id="ARBA00022448"/>
    </source>
</evidence>
<dbReference type="PROSITE" id="PS51101">
    <property type="entry name" value="PTS_EIIB_TYPE_4"/>
    <property type="match status" value="1"/>
</dbReference>
<dbReference type="SUPFAM" id="SSF52728">
    <property type="entry name" value="PTS IIb component"/>
    <property type="match status" value="1"/>
</dbReference>
<dbReference type="NCBIfam" id="TIGR00854">
    <property type="entry name" value="pts-sorbose"/>
    <property type="match status" value="1"/>
</dbReference>
<dbReference type="GO" id="GO:0016301">
    <property type="term" value="F:kinase activity"/>
    <property type="evidence" value="ECO:0007669"/>
    <property type="project" value="UniProtKB-KW"/>
</dbReference>
<keyword evidence="7" id="KW-0418">Kinase</keyword>
<evidence type="ECO:0000313" key="11">
    <source>
        <dbReference type="EMBL" id="QRG81530.1"/>
    </source>
</evidence>
<dbReference type="InterPro" id="IPR036667">
    <property type="entry name" value="PTS_IIB_sorbose-sp_sf"/>
</dbReference>
<evidence type="ECO:0000256" key="9">
    <source>
        <dbReference type="PIRSR" id="PIRSR618455-2"/>
    </source>
</evidence>
<dbReference type="Proteomes" id="UP000596337">
    <property type="component" value="Plasmid pSLV18-213K"/>
</dbReference>
<dbReference type="EMBL" id="CP069194">
    <property type="protein sequence ID" value="QRG81533.1"/>
    <property type="molecule type" value="Genomic_DNA"/>
</dbReference>
<dbReference type="GO" id="GO:0009401">
    <property type="term" value="P:phosphoenolpyruvate-dependent sugar phosphotransferase system"/>
    <property type="evidence" value="ECO:0007669"/>
    <property type="project" value="UniProtKB-KW"/>
</dbReference>
<dbReference type="GO" id="GO:0005737">
    <property type="term" value="C:cytoplasm"/>
    <property type="evidence" value="ECO:0007669"/>
    <property type="project" value="UniProtKB-SubCell"/>
</dbReference>
<evidence type="ECO:0000256" key="6">
    <source>
        <dbReference type="ARBA" id="ARBA00022683"/>
    </source>
</evidence>
<evidence type="ECO:0000313" key="12">
    <source>
        <dbReference type="EMBL" id="QRG81533.1"/>
    </source>
</evidence>
<evidence type="ECO:0000256" key="7">
    <source>
        <dbReference type="ARBA" id="ARBA00022777"/>
    </source>
</evidence>
<feature type="active site" description="Pros-phosphohistidine intermediate; for EIIB activity" evidence="8">
    <location>
        <position position="17"/>
    </location>
</feature>
<dbReference type="AlphaFoldDB" id="A0AA92R557"/>
<geneLocation type="plasmid" evidence="12 13">
    <name>pSLV18-213K</name>
</geneLocation>
<dbReference type="Pfam" id="PF03830">
    <property type="entry name" value="PTSIIB_sorb"/>
    <property type="match status" value="1"/>
</dbReference>
<dbReference type="InterPro" id="IPR004720">
    <property type="entry name" value="PTS_IIB_sorbose-sp"/>
</dbReference>
<accession>A0AA92R557</accession>
<evidence type="ECO:0000256" key="1">
    <source>
        <dbReference type="ARBA" id="ARBA00004496"/>
    </source>
</evidence>
<keyword evidence="2" id="KW-0813">Transport</keyword>
<evidence type="ECO:0000256" key="8">
    <source>
        <dbReference type="PIRSR" id="PIRSR618455-1"/>
    </source>
</evidence>
<comment type="subcellular location">
    <subcellularLocation>
        <location evidence="1">Cytoplasm</location>
    </subcellularLocation>
</comment>
<feature type="domain" description="PTS EIIB type-4" evidence="10">
    <location>
        <begin position="2"/>
        <end position="166"/>
    </location>
</feature>
<dbReference type="EMBL" id="CP069194">
    <property type="protein sequence ID" value="QRG81530.1"/>
    <property type="molecule type" value="Genomic_DNA"/>
</dbReference>
<dbReference type="Gene3D" id="3.40.35.10">
    <property type="entry name" value="Phosphotransferase system, sorbose subfamily IIB component"/>
    <property type="match status" value="1"/>
</dbReference>
<evidence type="ECO:0000256" key="3">
    <source>
        <dbReference type="ARBA" id="ARBA00022490"/>
    </source>
</evidence>
<organism evidence="12 13">
    <name type="scientific">Vibrio diabolicus</name>
    <dbReference type="NCBI Taxonomy" id="50719"/>
    <lineage>
        <taxon>Bacteria</taxon>
        <taxon>Pseudomonadati</taxon>
        <taxon>Pseudomonadota</taxon>
        <taxon>Gammaproteobacteria</taxon>
        <taxon>Vibrionales</taxon>
        <taxon>Vibrionaceae</taxon>
        <taxon>Vibrio</taxon>
        <taxon>Vibrio diabolicus subgroup</taxon>
    </lineage>
</organism>
<feature type="modified residue" description="N6-acetyllysine" evidence="9">
    <location>
        <position position="79"/>
    </location>
</feature>
<dbReference type="InterPro" id="IPR018455">
    <property type="entry name" value="PTS_IIB_sorbose-sp_subgr"/>
</dbReference>
<dbReference type="RefSeq" id="WP_203346346.1">
    <property type="nucleotide sequence ID" value="NZ_CP069194.1"/>
</dbReference>
<gene>
    <name evidence="11" type="ORF">JOS67_00075</name>
    <name evidence="12" type="ORF">JOS67_00285</name>
</gene>
<dbReference type="CDD" id="cd00001">
    <property type="entry name" value="PTS_IIB_man"/>
    <property type="match status" value="1"/>
</dbReference>
<proteinExistence type="predicted"/>
<evidence type="ECO:0000259" key="10">
    <source>
        <dbReference type="PROSITE" id="PS51101"/>
    </source>
</evidence>
<keyword evidence="3" id="KW-0963">Cytoplasm</keyword>
<dbReference type="GO" id="GO:0008982">
    <property type="term" value="F:protein-N(PI)-phosphohistidine-sugar phosphotransferase activity"/>
    <property type="evidence" value="ECO:0007669"/>
    <property type="project" value="InterPro"/>
</dbReference>
<reference evidence="12 13" key="1">
    <citation type="submission" date="2021-01" db="EMBL/GenBank/DDBJ databases">
        <title>Characterization of a novel blaVMB-2- harboring plasmid in Vibrio diabolicus.</title>
        <authorList>
            <person name="Liu M."/>
        </authorList>
    </citation>
    <scope>NUCLEOTIDE SEQUENCE [LARGE SCALE GENOMIC DNA]</scope>
    <source>
        <strain evidence="12 13">SLV18</strain>
        <plasmid evidence="12 13">pSLV18-213K</plasmid>
    </source>
</reference>